<accession>A0A147BKR7</accession>
<dbReference type="CDD" id="cd09276">
    <property type="entry name" value="Rnase_HI_RT_non_LTR"/>
    <property type="match status" value="1"/>
</dbReference>
<dbReference type="InterPro" id="IPR005135">
    <property type="entry name" value="Endo/exonuclease/phosphatase"/>
</dbReference>
<dbReference type="SUPFAM" id="SSF56219">
    <property type="entry name" value="DNase I-like"/>
    <property type="match status" value="1"/>
</dbReference>
<dbReference type="InterPro" id="IPR036691">
    <property type="entry name" value="Endo/exonu/phosph_ase_sf"/>
</dbReference>
<dbReference type="InterPro" id="IPR043502">
    <property type="entry name" value="DNA/RNA_pol_sf"/>
</dbReference>
<dbReference type="PANTHER" id="PTHR36688:SF2">
    <property type="entry name" value="ENDONUCLEASE_EXONUCLEASE_PHOSPHATASE DOMAIN-CONTAINING PROTEIN"/>
    <property type="match status" value="1"/>
</dbReference>
<dbReference type="AlphaFoldDB" id="A0A147BKR7"/>
<dbReference type="InterPro" id="IPR052560">
    <property type="entry name" value="RdDP_mobile_element"/>
</dbReference>
<dbReference type="Pfam" id="PF14529">
    <property type="entry name" value="Exo_endo_phos_2"/>
    <property type="match status" value="1"/>
</dbReference>
<evidence type="ECO:0000259" key="1">
    <source>
        <dbReference type="PROSITE" id="PS50878"/>
    </source>
</evidence>
<dbReference type="InterPro" id="IPR002156">
    <property type="entry name" value="RNaseH_domain"/>
</dbReference>
<feature type="domain" description="RNase H type-1" evidence="2">
    <location>
        <begin position="960"/>
        <end position="1088"/>
    </location>
</feature>
<keyword evidence="3" id="KW-0808">Transferase</keyword>
<dbReference type="InterPro" id="IPR000477">
    <property type="entry name" value="RT_dom"/>
</dbReference>
<dbReference type="GO" id="GO:0042575">
    <property type="term" value="C:DNA polymerase complex"/>
    <property type="evidence" value="ECO:0007669"/>
    <property type="project" value="UniProtKB-ARBA"/>
</dbReference>
<keyword evidence="3" id="KW-0695">RNA-directed DNA polymerase</keyword>
<dbReference type="CDD" id="cd01650">
    <property type="entry name" value="RT_nLTR_like"/>
    <property type="match status" value="1"/>
</dbReference>
<name>A0A147BKR7_IXORI</name>
<dbReference type="Gene3D" id="3.30.420.10">
    <property type="entry name" value="Ribonuclease H-like superfamily/Ribonuclease H"/>
    <property type="match status" value="1"/>
</dbReference>
<dbReference type="GO" id="GO:0003676">
    <property type="term" value="F:nucleic acid binding"/>
    <property type="evidence" value="ECO:0007669"/>
    <property type="project" value="InterPro"/>
</dbReference>
<proteinExistence type="predicted"/>
<dbReference type="Pfam" id="PF00075">
    <property type="entry name" value="RNase_H"/>
    <property type="match status" value="1"/>
</dbReference>
<dbReference type="GO" id="GO:0003964">
    <property type="term" value="F:RNA-directed DNA polymerase activity"/>
    <property type="evidence" value="ECO:0007669"/>
    <property type="project" value="UniProtKB-KW"/>
</dbReference>
<dbReference type="PROSITE" id="PS50879">
    <property type="entry name" value="RNASE_H_1"/>
    <property type="match status" value="1"/>
</dbReference>
<dbReference type="Pfam" id="PF00078">
    <property type="entry name" value="RVT_1"/>
    <property type="match status" value="1"/>
</dbReference>
<dbReference type="InterPro" id="IPR036397">
    <property type="entry name" value="RNaseH_sf"/>
</dbReference>
<dbReference type="GO" id="GO:0004523">
    <property type="term" value="F:RNA-DNA hybrid ribonuclease activity"/>
    <property type="evidence" value="ECO:0007669"/>
    <property type="project" value="InterPro"/>
</dbReference>
<protein>
    <submittedName>
        <fullName evidence="3">Putative rna-directed dna polymerase from mobile element jockey-like protein</fullName>
    </submittedName>
</protein>
<dbReference type="SUPFAM" id="SSF53098">
    <property type="entry name" value="Ribonuclease H-like"/>
    <property type="match status" value="1"/>
</dbReference>
<dbReference type="PROSITE" id="PS50878">
    <property type="entry name" value="RT_POL"/>
    <property type="match status" value="1"/>
</dbReference>
<keyword evidence="3" id="KW-0548">Nucleotidyltransferase</keyword>
<sequence length="1240" mass="142200">MEEVLLQWNCRGLLHNYDDVCYLLDHHHPLIFCLQETHLNHNHSGFLRHFHVFRKDRLHSSHTSGGVAIIVQRSTPCIEVPLNTRLEAVAVRVLSDRLMTVCSIYIPPNYPLTRDELECLYDQLLRPVLILGDFNAHNPIWGSGRCDTRGSMIERFISSTGLCLLNNSQATYFSAPTRSFTSIDLSLSDPTLFPLFSWGVNPNPFGSDHFPIILNRIGRPVTLPMRTPRWKFDEANWSVFKQASLLACTSLHELSIDRITEHITKHILEASIMAIPMTSTHLPKKPKPWWNNDCRIAKKKQNKAWGIFRRYPTQTNLITFRIMKSRARSIRKKSKRDSFKGYTSSINSSVSCKEVWDRVHKINGCYRAYSIPLLTRHGICPESIEEQANLLGEHFESVSSSDHYTPAFIRHKLHAEKISISTSGGNQEPYNVPFTLHELEAVLHSPKQTAAGPDGIHYTMLCHLHPSTLELILYLFNRVWSEGHFPSSWKVATVIPLLKPGKDASCASSYRPIALTSCLSKTLERMINKRLMYYLEKSNLLDKYQCGFRSFRSTLDHLVRFETTVREAFVNKQHCVSVFFDLEKAYDTAWRFGILQDLFGLGVRGRMLGAIQSYLQCRTFYVRLGTTLSREFFQENGVPQGGVLSVTLFIVKMNSIARAIPPSVHYSIYVDDIQISVSSCNPSICERRVQLAINKLQEWADTNGFKFSPEKTACVCFSRRRGVLQEPSLQMYGIPIATKSEHKFLGLIFDSKLTFVPHIRNLKLKCLKSLNILKVLSHVSWGSDRLCLLRIYRAVVRSRLDYGSIVYGSARASILKMLDPIHHQGLRFATGAFRTSPVLSLYAEANEPSLESRRFALGYMYSIRVRSVPQHPTRDNLENIRFQRTFENKPAVVPPFAIRNMNCAESVELDPRPPVVQCLTTIAPWDYHIINCDLTLTKHSKKDTPNEVMRQEFFQLQNKYEQYVGLYTDGSKTDSVVGCAMVGPSVKQIKRIQNAATILTAELYGLLLAVDYATKKRLRHSIVYTDSLSSLRALASLKRIRNPLVLELQNKVIAASYKQIEIIFCWVPSHVGIPGNEKADSAANSANERQLDLQKIPYKDYHIPLKRCIRTKWQREWNNETHNKLHAVKPFLSEWESARHRERFYEVVLCRLRIGHTRLTHGHLLRGEDAPECELCNIPLSITHILLECPRYDQDRFKNFSQIYQEHTPLHLVILLGEQPLIPHACVFNFLKDIGLIHRL</sequence>
<dbReference type="EMBL" id="GEGO01004080">
    <property type="protein sequence ID" value="JAR91324.1"/>
    <property type="molecule type" value="Transcribed_RNA"/>
</dbReference>
<evidence type="ECO:0000313" key="3">
    <source>
        <dbReference type="EMBL" id="JAR91324.1"/>
    </source>
</evidence>
<evidence type="ECO:0000259" key="2">
    <source>
        <dbReference type="PROSITE" id="PS50879"/>
    </source>
</evidence>
<dbReference type="InterPro" id="IPR012337">
    <property type="entry name" value="RNaseH-like_sf"/>
</dbReference>
<dbReference type="SUPFAM" id="SSF56672">
    <property type="entry name" value="DNA/RNA polymerases"/>
    <property type="match status" value="1"/>
</dbReference>
<organism evidence="3">
    <name type="scientific">Ixodes ricinus</name>
    <name type="common">Common tick</name>
    <name type="synonym">Acarus ricinus</name>
    <dbReference type="NCBI Taxonomy" id="34613"/>
    <lineage>
        <taxon>Eukaryota</taxon>
        <taxon>Metazoa</taxon>
        <taxon>Ecdysozoa</taxon>
        <taxon>Arthropoda</taxon>
        <taxon>Chelicerata</taxon>
        <taxon>Arachnida</taxon>
        <taxon>Acari</taxon>
        <taxon>Parasitiformes</taxon>
        <taxon>Ixodida</taxon>
        <taxon>Ixodoidea</taxon>
        <taxon>Ixodidae</taxon>
        <taxon>Ixodinae</taxon>
        <taxon>Ixodes</taxon>
    </lineage>
</organism>
<feature type="domain" description="Reverse transcriptase" evidence="1">
    <location>
        <begin position="478"/>
        <end position="736"/>
    </location>
</feature>
<dbReference type="PANTHER" id="PTHR36688">
    <property type="entry name" value="ENDO/EXONUCLEASE/PHOSPHATASE DOMAIN-CONTAINING PROTEIN"/>
    <property type="match status" value="1"/>
</dbReference>
<reference evidence="3" key="1">
    <citation type="journal article" date="2018" name="PLoS Negl. Trop. Dis.">
        <title>Sialome diversity of ticks revealed by RNAseq of single tick salivary glands.</title>
        <authorList>
            <person name="Perner J."/>
            <person name="Kropackova S."/>
            <person name="Kopacek P."/>
            <person name="Ribeiro J.M."/>
        </authorList>
    </citation>
    <scope>NUCLEOTIDE SEQUENCE</scope>
    <source>
        <strain evidence="3">Siblings of single egg batch collected in Ceske Budejovice</strain>
        <tissue evidence="3">Salivary glands</tissue>
    </source>
</reference>
<dbReference type="Gene3D" id="3.60.10.10">
    <property type="entry name" value="Endonuclease/exonuclease/phosphatase"/>
    <property type="match status" value="1"/>
</dbReference>